<evidence type="ECO:0000256" key="5">
    <source>
        <dbReference type="ARBA" id="ARBA00022982"/>
    </source>
</evidence>
<keyword evidence="6" id="KW-0408">Iron</keyword>
<dbReference type="Gene3D" id="3.10.20.30">
    <property type="match status" value="1"/>
</dbReference>
<evidence type="ECO:0000256" key="6">
    <source>
        <dbReference type="ARBA" id="ARBA00023004"/>
    </source>
</evidence>
<dbReference type="SUPFAM" id="SSF54292">
    <property type="entry name" value="2Fe-2S ferredoxin-like"/>
    <property type="match status" value="1"/>
</dbReference>
<dbReference type="InterPro" id="IPR012675">
    <property type="entry name" value="Beta-grasp_dom_sf"/>
</dbReference>
<evidence type="ECO:0000256" key="8">
    <source>
        <dbReference type="ARBA" id="ARBA00034078"/>
    </source>
</evidence>
<feature type="compositionally biased region" description="Polar residues" evidence="9">
    <location>
        <begin position="13"/>
        <end position="24"/>
    </location>
</feature>
<feature type="region of interest" description="Disordered" evidence="9">
    <location>
        <begin position="1"/>
        <end position="30"/>
    </location>
</feature>
<gene>
    <name evidence="11" type="ORF">NDR89_05680</name>
</gene>
<evidence type="ECO:0000256" key="1">
    <source>
        <dbReference type="ARBA" id="ARBA00007874"/>
    </source>
</evidence>
<dbReference type="Proteomes" id="UP001056648">
    <property type="component" value="Chromosome 1"/>
</dbReference>
<feature type="domain" description="2Fe-2S ferredoxin-type" evidence="10">
    <location>
        <begin position="30"/>
        <end position="119"/>
    </location>
</feature>
<name>A0ABY4VHT1_9BURK</name>
<dbReference type="InterPro" id="IPR001041">
    <property type="entry name" value="2Fe-2S_ferredoxin-type"/>
</dbReference>
<keyword evidence="5" id="KW-0249">Electron transport</keyword>
<keyword evidence="4" id="KW-0479">Metal-binding</keyword>
<protein>
    <submittedName>
        <fullName evidence="11">2Fe-2S iron-sulfur cluster-binding protein</fullName>
    </submittedName>
</protein>
<evidence type="ECO:0000256" key="4">
    <source>
        <dbReference type="ARBA" id="ARBA00022723"/>
    </source>
</evidence>
<evidence type="ECO:0000256" key="7">
    <source>
        <dbReference type="ARBA" id="ARBA00023014"/>
    </source>
</evidence>
<dbReference type="PANTHER" id="PTHR43112">
    <property type="entry name" value="FERREDOXIN"/>
    <property type="match status" value="1"/>
</dbReference>
<evidence type="ECO:0000313" key="12">
    <source>
        <dbReference type="Proteomes" id="UP001056648"/>
    </source>
</evidence>
<reference evidence="11" key="1">
    <citation type="submission" date="2022-06" db="EMBL/GenBank/DDBJ databases">
        <title>Complete genome sequence and characterization of Cupriavidus gilardii QJ1 isolated from contaminating cells.</title>
        <authorList>
            <person name="Qi J."/>
        </authorList>
    </citation>
    <scope>NUCLEOTIDE SEQUENCE</scope>
    <source>
        <strain evidence="11">QJ1</strain>
    </source>
</reference>
<keyword evidence="3" id="KW-0001">2Fe-2S</keyword>
<sequence>MSEVSSEPMSEPNNAPNNAPTSEPNDAPPLRVRIAPAGLEFAAEPTQSILEAALRAGIRLPSSCRNGTCRACLCRLASGSIRYRIEWPGLSPDEKHDGYLLPCVACAQSDVEIVAPGARRQD</sequence>
<organism evidence="11 12">
    <name type="scientific">Cupriavidus gilardii</name>
    <dbReference type="NCBI Taxonomy" id="82541"/>
    <lineage>
        <taxon>Bacteria</taxon>
        <taxon>Pseudomonadati</taxon>
        <taxon>Pseudomonadota</taxon>
        <taxon>Betaproteobacteria</taxon>
        <taxon>Burkholderiales</taxon>
        <taxon>Burkholderiaceae</taxon>
        <taxon>Cupriavidus</taxon>
    </lineage>
</organism>
<proteinExistence type="inferred from homology"/>
<dbReference type="CDD" id="cd00207">
    <property type="entry name" value="fer2"/>
    <property type="match status" value="1"/>
</dbReference>
<accession>A0ABY4VHT1</accession>
<keyword evidence="7" id="KW-0411">Iron-sulfur</keyword>
<dbReference type="RefSeq" id="WP_252251438.1">
    <property type="nucleotide sequence ID" value="NZ_CP098735.1"/>
</dbReference>
<evidence type="ECO:0000259" key="10">
    <source>
        <dbReference type="PROSITE" id="PS51085"/>
    </source>
</evidence>
<comment type="similarity">
    <text evidence="1">Belongs to the 2Fe2S plant-type ferredoxin family.</text>
</comment>
<keyword evidence="2" id="KW-0813">Transport</keyword>
<evidence type="ECO:0000256" key="2">
    <source>
        <dbReference type="ARBA" id="ARBA00022448"/>
    </source>
</evidence>
<keyword evidence="12" id="KW-1185">Reference proteome</keyword>
<comment type="cofactor">
    <cofactor evidence="8">
        <name>[2Fe-2S] cluster</name>
        <dbReference type="ChEBI" id="CHEBI:190135"/>
    </cofactor>
</comment>
<evidence type="ECO:0000313" key="11">
    <source>
        <dbReference type="EMBL" id="USE76753.1"/>
    </source>
</evidence>
<dbReference type="PANTHER" id="PTHR43112:SF3">
    <property type="entry name" value="FERREDOXIN-2, CHLOROPLASTIC"/>
    <property type="match status" value="1"/>
</dbReference>
<evidence type="ECO:0000256" key="3">
    <source>
        <dbReference type="ARBA" id="ARBA00022714"/>
    </source>
</evidence>
<dbReference type="EMBL" id="CP098735">
    <property type="protein sequence ID" value="USE76753.1"/>
    <property type="molecule type" value="Genomic_DNA"/>
</dbReference>
<evidence type="ECO:0000256" key="9">
    <source>
        <dbReference type="SAM" id="MobiDB-lite"/>
    </source>
</evidence>
<feature type="compositionally biased region" description="Low complexity" evidence="9">
    <location>
        <begin position="1"/>
        <end position="12"/>
    </location>
</feature>
<dbReference type="PROSITE" id="PS51085">
    <property type="entry name" value="2FE2S_FER_2"/>
    <property type="match status" value="1"/>
</dbReference>
<dbReference type="InterPro" id="IPR036010">
    <property type="entry name" value="2Fe-2S_ferredoxin-like_sf"/>
</dbReference>
<dbReference type="Pfam" id="PF00111">
    <property type="entry name" value="Fer2"/>
    <property type="match status" value="1"/>
</dbReference>